<dbReference type="PROSITE" id="PS51733">
    <property type="entry name" value="BPL_LPL_CATALYTIC"/>
    <property type="match status" value="1"/>
</dbReference>
<keyword evidence="2" id="KW-0436">Ligase</keyword>
<dbReference type="InterPro" id="IPR004143">
    <property type="entry name" value="BPL_LPL_catalytic"/>
</dbReference>
<dbReference type="OrthoDB" id="192160at2157"/>
<keyword evidence="3" id="KW-1185">Reference proteome</keyword>
<feature type="domain" description="BPL/LPL catalytic" evidence="1">
    <location>
        <begin position="27"/>
        <end position="221"/>
    </location>
</feature>
<dbReference type="GO" id="GO:0016874">
    <property type="term" value="F:ligase activity"/>
    <property type="evidence" value="ECO:0007669"/>
    <property type="project" value="UniProtKB-KW"/>
</dbReference>
<name>A0A6A8G7X9_9EURY</name>
<comment type="caution">
    <text evidence="2">The sequence shown here is derived from an EMBL/GenBank/DDBJ whole genome shotgun (WGS) entry which is preliminary data.</text>
</comment>
<accession>A0A6A8G7X9</accession>
<organism evidence="2 3">
    <name type="scientific">Haloferax marinum</name>
    <dbReference type="NCBI Taxonomy" id="2666143"/>
    <lineage>
        <taxon>Archaea</taxon>
        <taxon>Methanobacteriati</taxon>
        <taxon>Methanobacteriota</taxon>
        <taxon>Stenosarchaea group</taxon>
        <taxon>Halobacteria</taxon>
        <taxon>Halobacteriales</taxon>
        <taxon>Haloferacaceae</taxon>
        <taxon>Haloferax</taxon>
    </lineage>
</organism>
<dbReference type="Gene3D" id="3.30.930.10">
    <property type="entry name" value="Bira Bifunctional Protein, Domain 2"/>
    <property type="match status" value="1"/>
</dbReference>
<evidence type="ECO:0000313" key="2">
    <source>
        <dbReference type="EMBL" id="MRW96977.1"/>
    </source>
</evidence>
<dbReference type="Proteomes" id="UP000443423">
    <property type="component" value="Unassembled WGS sequence"/>
</dbReference>
<dbReference type="AlphaFoldDB" id="A0A6A8G7X9"/>
<evidence type="ECO:0000313" key="3">
    <source>
        <dbReference type="Proteomes" id="UP000443423"/>
    </source>
</evidence>
<evidence type="ECO:0000259" key="1">
    <source>
        <dbReference type="PROSITE" id="PS51733"/>
    </source>
</evidence>
<gene>
    <name evidence="2" type="ORF">GJR99_10390</name>
</gene>
<sequence length="229" mass="24235">MRVIRGRAGDSVTDRAVTATMLRETGETGEPAFRAWTPHRQIAFGRRDTRAPRYDEAVAAAESRGFPALERSVGGRAVAYTGTTVAFAHAVPIDDTRVGLDERYEAATTAVVRALRTLGVPARRGEPPHSFCPGDHSVQAGGKLCGIAQRVRKSSALVSGVVVVTDRDEIADVLVPIYEGIDMPFDPDSVGSVDTAGGPGDSDAVCEALESVFVGDAETRIEDASDIQP</sequence>
<protein>
    <submittedName>
        <fullName evidence="2">Lipoate--protein ligase family protein</fullName>
    </submittedName>
</protein>
<dbReference type="SUPFAM" id="SSF55681">
    <property type="entry name" value="Class II aaRS and biotin synthetases"/>
    <property type="match status" value="1"/>
</dbReference>
<proteinExistence type="predicted"/>
<dbReference type="EMBL" id="WKJQ01000001">
    <property type="protein sequence ID" value="MRW96977.1"/>
    <property type="molecule type" value="Genomic_DNA"/>
</dbReference>
<dbReference type="InterPro" id="IPR045864">
    <property type="entry name" value="aa-tRNA-synth_II/BPL/LPL"/>
</dbReference>
<reference evidence="2 3" key="1">
    <citation type="submission" date="2019-11" db="EMBL/GenBank/DDBJ databases">
        <title>Whole genome sequence of Haloferax sp. MBLA0078.</title>
        <authorList>
            <person name="Seo M.-J."/>
            <person name="Cho E.-S."/>
        </authorList>
    </citation>
    <scope>NUCLEOTIDE SEQUENCE [LARGE SCALE GENOMIC DNA]</scope>
    <source>
        <strain evidence="2 3">MBLA0078</strain>
    </source>
</reference>
<dbReference type="Pfam" id="PF21948">
    <property type="entry name" value="LplA-B_cat"/>
    <property type="match status" value="1"/>
</dbReference>
<dbReference type="RefSeq" id="WP_151111873.1">
    <property type="nucleotide sequence ID" value="NZ_WKJQ01000001.1"/>
</dbReference>